<dbReference type="AlphaFoldDB" id="A0A1X7V311"/>
<protein>
    <submittedName>
        <fullName evidence="1">Uncharacterized protein</fullName>
    </submittedName>
</protein>
<sequence>MRTHQPRPFLCVRKSATPFFNINFLFFEDNKTPSLTLFQSSLPFKTAKNAYWKDKLYRRKGSRLLRRSSRHPTRHRAKRWQGRGWLSEIICHSLIWGRSSKRRGKATDS</sequence>
<accession>A0A1X7V311</accession>
<evidence type="ECO:0000313" key="1">
    <source>
        <dbReference type="EnsemblMetazoa" id="Aqu2.1.34351_001"/>
    </source>
</evidence>
<proteinExistence type="predicted"/>
<dbReference type="InParanoid" id="A0A1X7V311"/>
<organism evidence="1">
    <name type="scientific">Amphimedon queenslandica</name>
    <name type="common">Sponge</name>
    <dbReference type="NCBI Taxonomy" id="400682"/>
    <lineage>
        <taxon>Eukaryota</taxon>
        <taxon>Metazoa</taxon>
        <taxon>Porifera</taxon>
        <taxon>Demospongiae</taxon>
        <taxon>Heteroscleromorpha</taxon>
        <taxon>Haplosclerida</taxon>
        <taxon>Niphatidae</taxon>
        <taxon>Amphimedon</taxon>
    </lineage>
</organism>
<dbReference type="EnsemblMetazoa" id="Aqu2.1.34351_001">
    <property type="protein sequence ID" value="Aqu2.1.34351_001"/>
    <property type="gene ID" value="Aqu2.1.34351"/>
</dbReference>
<name>A0A1X7V311_AMPQE</name>
<reference evidence="1" key="1">
    <citation type="submission" date="2017-05" db="UniProtKB">
        <authorList>
            <consortium name="EnsemblMetazoa"/>
        </authorList>
    </citation>
    <scope>IDENTIFICATION</scope>
</reference>